<dbReference type="InterPro" id="IPR010982">
    <property type="entry name" value="Lambda_DNA-bd_dom_sf"/>
</dbReference>
<dbReference type="KEGG" id="cazo:G3A45_09745"/>
<evidence type="ECO:0000313" key="4">
    <source>
        <dbReference type="Proteomes" id="UP000464452"/>
    </source>
</evidence>
<name>A0A6P1YEG2_9FIRM</name>
<evidence type="ECO:0000256" key="1">
    <source>
        <dbReference type="ARBA" id="ARBA00023125"/>
    </source>
</evidence>
<dbReference type="EMBL" id="CP048617">
    <property type="protein sequence ID" value="QIB27544.1"/>
    <property type="molecule type" value="Genomic_DNA"/>
</dbReference>
<dbReference type="SUPFAM" id="SSF47413">
    <property type="entry name" value="lambda repressor-like DNA-binding domains"/>
    <property type="match status" value="1"/>
</dbReference>
<dbReference type="PANTHER" id="PTHR46558:SF11">
    <property type="entry name" value="HTH-TYPE TRANSCRIPTIONAL REGULATOR XRE"/>
    <property type="match status" value="1"/>
</dbReference>
<proteinExistence type="predicted"/>
<keyword evidence="1" id="KW-0238">DNA-binding</keyword>
<gene>
    <name evidence="3" type="ORF">G3A45_09745</name>
</gene>
<feature type="domain" description="HTH cro/C1-type" evidence="2">
    <location>
        <begin position="7"/>
        <end position="62"/>
    </location>
</feature>
<dbReference type="Proteomes" id="UP000464452">
    <property type="component" value="Chromosome"/>
</dbReference>
<evidence type="ECO:0000259" key="2">
    <source>
        <dbReference type="PROSITE" id="PS50943"/>
    </source>
</evidence>
<dbReference type="InterPro" id="IPR001387">
    <property type="entry name" value="Cro/C1-type_HTH"/>
</dbReference>
<dbReference type="Pfam" id="PF01381">
    <property type="entry name" value="HTH_3"/>
    <property type="match status" value="1"/>
</dbReference>
<dbReference type="RefSeq" id="WP_163235368.1">
    <property type="nucleotide sequence ID" value="NZ_CP048617.1"/>
</dbReference>
<organism evidence="3 4">
    <name type="scientific">Caloranaerobacter azorensis</name>
    <dbReference type="NCBI Taxonomy" id="116090"/>
    <lineage>
        <taxon>Bacteria</taxon>
        <taxon>Bacillati</taxon>
        <taxon>Bacillota</taxon>
        <taxon>Tissierellia</taxon>
        <taxon>Tissierellales</taxon>
        <taxon>Thermohalobacteraceae</taxon>
        <taxon>Caloranaerobacter</taxon>
    </lineage>
</organism>
<reference evidence="3 4" key="1">
    <citation type="submission" date="2020-02" db="EMBL/GenBank/DDBJ databases">
        <title>Thermophilic hydrogen producing bacteria, Caloranaerobacter azorensis.</title>
        <authorList>
            <person name="Baek K."/>
        </authorList>
    </citation>
    <scope>NUCLEOTIDE SEQUENCE [LARGE SCALE GENOMIC DNA]</scope>
    <source>
        <strain evidence="3 4">T3-1</strain>
    </source>
</reference>
<dbReference type="CDD" id="cd00093">
    <property type="entry name" value="HTH_XRE"/>
    <property type="match status" value="1"/>
</dbReference>
<sequence>MKFAERLKLLREEKNLRQIDLAKILNISRQSVSNYENGVRFPNDELLLRRIAEFFDVSIDYLLGVTNIRNYYNRNIENIEAKENGTDYKIDKKTALNNLFYEVDDLPSDKIEKITAIIKTIKTLIK</sequence>
<dbReference type="AlphaFoldDB" id="A0A6P1YEG2"/>
<accession>A0A6P1YEG2</accession>
<dbReference type="GO" id="GO:0003677">
    <property type="term" value="F:DNA binding"/>
    <property type="evidence" value="ECO:0007669"/>
    <property type="project" value="UniProtKB-KW"/>
</dbReference>
<protein>
    <submittedName>
        <fullName evidence="3">Helix-turn-helix transcriptional regulator</fullName>
    </submittedName>
</protein>
<dbReference type="SMART" id="SM00530">
    <property type="entry name" value="HTH_XRE"/>
    <property type="match status" value="1"/>
</dbReference>
<evidence type="ECO:0000313" key="3">
    <source>
        <dbReference type="EMBL" id="QIB27544.1"/>
    </source>
</evidence>
<dbReference type="Gene3D" id="1.10.260.40">
    <property type="entry name" value="lambda repressor-like DNA-binding domains"/>
    <property type="match status" value="1"/>
</dbReference>
<dbReference type="PROSITE" id="PS50943">
    <property type="entry name" value="HTH_CROC1"/>
    <property type="match status" value="1"/>
</dbReference>
<dbReference type="PANTHER" id="PTHR46558">
    <property type="entry name" value="TRACRIPTIONAL REGULATORY PROTEIN-RELATED-RELATED"/>
    <property type="match status" value="1"/>
</dbReference>